<evidence type="ECO:0000256" key="2">
    <source>
        <dbReference type="ARBA" id="ARBA00023157"/>
    </source>
</evidence>
<proteinExistence type="inferred from homology"/>
<keyword evidence="8" id="KW-1185">Reference proteome</keyword>
<keyword evidence="1" id="KW-0732">Signal</keyword>
<keyword evidence="4 5" id="KW-0393">Immunoglobulin domain</keyword>
<keyword evidence="5" id="KW-0964">Secreted</keyword>
<dbReference type="InterPro" id="IPR036179">
    <property type="entry name" value="Ig-like_dom_sf"/>
</dbReference>
<dbReference type="PANTHER" id="PTHR48485:SF3">
    <property type="entry name" value="INTERLEUKIN-12 SUBUNIT BETA"/>
    <property type="match status" value="1"/>
</dbReference>
<dbReference type="Pfam" id="PF10420">
    <property type="entry name" value="IL12p40_C"/>
    <property type="match status" value="1"/>
</dbReference>
<protein>
    <recommendedName>
        <fullName evidence="5">Interleukin-12 subunit beta</fullName>
        <shortName evidence="5">IL-12B</shortName>
    </recommendedName>
    <alternativeName>
        <fullName evidence="5">Cytotoxic lymphocyte maturation factor 40 kDa subunit</fullName>
    </alternativeName>
    <alternativeName>
        <fullName evidence="5">IL-12 subunit p40</fullName>
    </alternativeName>
</protein>
<dbReference type="InterPro" id="IPR015528">
    <property type="entry name" value="IL-12_beta"/>
</dbReference>
<dbReference type="InterPro" id="IPR003599">
    <property type="entry name" value="Ig_sub"/>
</dbReference>
<sequence length="290" mass="33505">MMQYKHKWSTLAHGFPENFVLVIKDEDPVTLSCNTTIDSNITWKFHGEVTEDVALEDGVQQNGKNLTLSDVGANMLGEYTCWAEGQKLSSIYLLRKAEEESKIFFLHCWAKSYDCNFGCKWNDTRFTEVRLGLGHNCAEGQKSCHWVKSSEKLQDGGFQFQLFHSLLPYAEESTMLEVTAEAKENFNILRTTKKFYLRDIIRPDSPQLVKCEELEKGLNVIIKPPSTWSTPHSFFSLEHEIEYVQRDDGQTKNSSFPLIPKKISKLRVRSRDSLVQSAWSEWSPWNNVKY</sequence>
<keyword evidence="2" id="KW-1015">Disulfide bond</keyword>
<evidence type="ECO:0000256" key="3">
    <source>
        <dbReference type="ARBA" id="ARBA00023180"/>
    </source>
</evidence>
<dbReference type="InterPro" id="IPR007110">
    <property type="entry name" value="Ig-like_dom"/>
</dbReference>
<reference evidence="7" key="1">
    <citation type="submission" date="2025-08" db="UniProtKB">
        <authorList>
            <consortium name="Ensembl"/>
        </authorList>
    </citation>
    <scope>IDENTIFICATION</scope>
</reference>
<dbReference type="Gene3D" id="2.60.40.10">
    <property type="entry name" value="Immunoglobulins"/>
    <property type="match status" value="3"/>
</dbReference>
<name>A0A3Q4BDM2_MOLML</name>
<evidence type="ECO:0000313" key="8">
    <source>
        <dbReference type="Proteomes" id="UP000261620"/>
    </source>
</evidence>
<dbReference type="PANTHER" id="PTHR48485">
    <property type="entry name" value="INTERLEUKIN-12 SUBUNIT BETA-RELATED"/>
    <property type="match status" value="1"/>
</dbReference>
<comment type="subunit">
    <text evidence="5">Heterodimer with IL12A; disulfide-linked. The heterodimer is known as interleukin IL-12.</text>
</comment>
<dbReference type="Proteomes" id="UP000261620">
    <property type="component" value="Unplaced"/>
</dbReference>
<dbReference type="PRINTS" id="PR01928">
    <property type="entry name" value="INTRLEUKN12B"/>
</dbReference>
<dbReference type="AlphaFoldDB" id="A0A3Q4BDM2"/>
<evidence type="ECO:0000259" key="6">
    <source>
        <dbReference type="PROSITE" id="PS50835"/>
    </source>
</evidence>
<evidence type="ECO:0000256" key="1">
    <source>
        <dbReference type="ARBA" id="ARBA00022729"/>
    </source>
</evidence>
<comment type="similarity">
    <text evidence="5">Belongs to the IL-12B family.</text>
</comment>
<dbReference type="OMA" id="LPTCHWV"/>
<organism evidence="7 8">
    <name type="scientific">Mola mola</name>
    <name type="common">Ocean sunfish</name>
    <name type="synonym">Tetraodon mola</name>
    <dbReference type="NCBI Taxonomy" id="94237"/>
    <lineage>
        <taxon>Eukaryota</taxon>
        <taxon>Metazoa</taxon>
        <taxon>Chordata</taxon>
        <taxon>Craniata</taxon>
        <taxon>Vertebrata</taxon>
        <taxon>Euteleostomi</taxon>
        <taxon>Actinopterygii</taxon>
        <taxon>Neopterygii</taxon>
        <taxon>Teleostei</taxon>
        <taxon>Neoteleostei</taxon>
        <taxon>Acanthomorphata</taxon>
        <taxon>Eupercaria</taxon>
        <taxon>Tetraodontiformes</taxon>
        <taxon>Molidae</taxon>
        <taxon>Mola</taxon>
    </lineage>
</organism>
<feature type="domain" description="Ig-like" evidence="6">
    <location>
        <begin position="16"/>
        <end position="81"/>
    </location>
</feature>
<dbReference type="SUPFAM" id="SSF49265">
    <property type="entry name" value="Fibronectin type III"/>
    <property type="match status" value="2"/>
</dbReference>
<dbReference type="SUPFAM" id="SSF48726">
    <property type="entry name" value="Immunoglobulin"/>
    <property type="match status" value="1"/>
</dbReference>
<keyword evidence="5" id="KW-0202">Cytokine</keyword>
<dbReference type="Ensembl" id="ENSMMOT00000017248.1">
    <property type="protein sequence ID" value="ENSMMOP00000016965.1"/>
    <property type="gene ID" value="ENSMMOG00000012926.1"/>
</dbReference>
<dbReference type="GO" id="GO:0005615">
    <property type="term" value="C:extracellular space"/>
    <property type="evidence" value="ECO:0007669"/>
    <property type="project" value="UniProtKB-KW"/>
</dbReference>
<dbReference type="CDD" id="cd00096">
    <property type="entry name" value="Ig"/>
    <property type="match status" value="1"/>
</dbReference>
<accession>A0A3Q4BDM2</accession>
<dbReference type="GO" id="GO:0004896">
    <property type="term" value="F:cytokine receptor activity"/>
    <property type="evidence" value="ECO:0007669"/>
    <property type="project" value="UniProtKB-UniRule"/>
</dbReference>
<dbReference type="InterPro" id="IPR013783">
    <property type="entry name" value="Ig-like_fold"/>
</dbReference>
<comment type="subcellular location">
    <subcellularLocation>
        <location evidence="5">Secreted</location>
    </subcellularLocation>
</comment>
<dbReference type="SMART" id="SM00409">
    <property type="entry name" value="IG"/>
    <property type="match status" value="1"/>
</dbReference>
<dbReference type="InterPro" id="IPR019482">
    <property type="entry name" value="IL-12_beta_cen-dom"/>
</dbReference>
<evidence type="ECO:0000256" key="5">
    <source>
        <dbReference type="RuleBase" id="RU281113"/>
    </source>
</evidence>
<dbReference type="STRING" id="94237.ENSMMOP00000016965"/>
<gene>
    <name evidence="5" type="primary">IL12B</name>
</gene>
<dbReference type="InterPro" id="IPR050676">
    <property type="entry name" value="IL-12"/>
</dbReference>
<dbReference type="GO" id="GO:0005125">
    <property type="term" value="F:cytokine activity"/>
    <property type="evidence" value="ECO:0007669"/>
    <property type="project" value="UniProtKB-KW"/>
</dbReference>
<dbReference type="InterPro" id="IPR036116">
    <property type="entry name" value="FN3_sf"/>
</dbReference>
<dbReference type="PROSITE" id="PS50835">
    <property type="entry name" value="IG_LIKE"/>
    <property type="match status" value="1"/>
</dbReference>
<evidence type="ECO:0000313" key="7">
    <source>
        <dbReference type="Ensembl" id="ENSMMOP00000016965.1"/>
    </source>
</evidence>
<evidence type="ECO:0000256" key="4">
    <source>
        <dbReference type="ARBA" id="ARBA00023319"/>
    </source>
</evidence>
<keyword evidence="3 5" id="KW-0325">Glycoprotein</keyword>
<reference evidence="7" key="2">
    <citation type="submission" date="2025-09" db="UniProtKB">
        <authorList>
            <consortium name="Ensembl"/>
        </authorList>
    </citation>
    <scope>IDENTIFICATION</scope>
</reference>